<comment type="similarity">
    <text evidence="2">Belongs to the YIP1 family.</text>
</comment>
<evidence type="ECO:0000256" key="2">
    <source>
        <dbReference type="ARBA" id="ARBA00010596"/>
    </source>
</evidence>
<dbReference type="GO" id="GO:0048280">
    <property type="term" value="P:vesicle fusion with Golgi apparatus"/>
    <property type="evidence" value="ECO:0007669"/>
    <property type="project" value="TreeGrafter"/>
</dbReference>
<dbReference type="InterPro" id="IPR045231">
    <property type="entry name" value="Yip1/4-like"/>
</dbReference>
<dbReference type="GO" id="GO:0006888">
    <property type="term" value="P:endoplasmic reticulum to Golgi vesicle-mediated transport"/>
    <property type="evidence" value="ECO:0007669"/>
    <property type="project" value="InterPro"/>
</dbReference>
<feature type="transmembrane region" description="Helical" evidence="7">
    <location>
        <begin position="138"/>
        <end position="162"/>
    </location>
</feature>
<keyword evidence="6 7" id="KW-0472">Membrane</keyword>
<dbReference type="PANTHER" id="PTHR21236:SF2">
    <property type="entry name" value="PROTEIN YIPF"/>
    <property type="match status" value="1"/>
</dbReference>
<dbReference type="SUPFAM" id="SSF102741">
    <property type="entry name" value="Obg GTP-binding protein C-terminal domain"/>
    <property type="match status" value="1"/>
</dbReference>
<dbReference type="InterPro" id="IPR036346">
    <property type="entry name" value="GTP-bd_prot_GTP1/OBG_C_sf"/>
</dbReference>
<name>A0AAW1SUP5_9CHLO</name>
<keyword evidence="5" id="KW-0342">GTP-binding</keyword>
<dbReference type="InterPro" id="IPR015349">
    <property type="entry name" value="OCT_dom"/>
</dbReference>
<dbReference type="PANTHER" id="PTHR21236">
    <property type="entry name" value="GOLGI MEMBRANE PROTEIN YIP1"/>
    <property type="match status" value="1"/>
</dbReference>
<evidence type="ECO:0000313" key="9">
    <source>
        <dbReference type="EMBL" id="KAK9857226.1"/>
    </source>
</evidence>
<comment type="caution">
    <text evidence="9">The sequence shown here is derived from an EMBL/GenBank/DDBJ whole genome shotgun (WGS) entry which is preliminary data.</text>
</comment>
<feature type="domain" description="OCT" evidence="8">
    <location>
        <begin position="1"/>
        <end position="49"/>
    </location>
</feature>
<dbReference type="GO" id="GO:0005802">
    <property type="term" value="C:trans-Golgi network"/>
    <property type="evidence" value="ECO:0007669"/>
    <property type="project" value="TreeGrafter"/>
</dbReference>
<proteinExistence type="inferred from homology"/>
<keyword evidence="3 7" id="KW-0812">Transmembrane</keyword>
<comment type="subcellular location">
    <subcellularLocation>
        <location evidence="1">Membrane</location>
        <topology evidence="1">Multi-pass membrane protein</topology>
    </subcellularLocation>
</comment>
<evidence type="ECO:0000259" key="8">
    <source>
        <dbReference type="PROSITE" id="PS51881"/>
    </source>
</evidence>
<evidence type="ECO:0000256" key="6">
    <source>
        <dbReference type="ARBA" id="ARBA00023136"/>
    </source>
</evidence>
<feature type="transmembrane region" description="Helical" evidence="7">
    <location>
        <begin position="236"/>
        <end position="256"/>
    </location>
</feature>
<evidence type="ECO:0000313" key="10">
    <source>
        <dbReference type="Proteomes" id="UP001485043"/>
    </source>
</evidence>
<feature type="transmembrane region" description="Helical" evidence="7">
    <location>
        <begin position="174"/>
        <end position="197"/>
    </location>
</feature>
<organism evidence="9 10">
    <name type="scientific">Apatococcus fuscideae</name>
    <dbReference type="NCBI Taxonomy" id="2026836"/>
    <lineage>
        <taxon>Eukaryota</taxon>
        <taxon>Viridiplantae</taxon>
        <taxon>Chlorophyta</taxon>
        <taxon>core chlorophytes</taxon>
        <taxon>Trebouxiophyceae</taxon>
        <taxon>Chlorellales</taxon>
        <taxon>Chlorellaceae</taxon>
        <taxon>Apatococcus</taxon>
    </lineage>
</organism>
<dbReference type="AlphaFoldDB" id="A0AAW1SUP5"/>
<feature type="transmembrane region" description="Helical" evidence="7">
    <location>
        <begin position="203"/>
        <end position="224"/>
    </location>
</feature>
<gene>
    <name evidence="9" type="ORF">WJX84_006875</name>
</gene>
<keyword evidence="10" id="KW-1185">Reference proteome</keyword>
<evidence type="ECO:0000256" key="3">
    <source>
        <dbReference type="ARBA" id="ARBA00022692"/>
    </source>
</evidence>
<evidence type="ECO:0000256" key="5">
    <source>
        <dbReference type="ARBA" id="ARBA00023134"/>
    </source>
</evidence>
<dbReference type="Pfam" id="PF09269">
    <property type="entry name" value="DUF1967"/>
    <property type="match status" value="1"/>
</dbReference>
<reference evidence="9 10" key="1">
    <citation type="journal article" date="2024" name="Nat. Commun.">
        <title>Phylogenomics reveals the evolutionary origins of lichenization in chlorophyte algae.</title>
        <authorList>
            <person name="Puginier C."/>
            <person name="Libourel C."/>
            <person name="Otte J."/>
            <person name="Skaloud P."/>
            <person name="Haon M."/>
            <person name="Grisel S."/>
            <person name="Petersen M."/>
            <person name="Berrin J.G."/>
            <person name="Delaux P.M."/>
            <person name="Dal Grande F."/>
            <person name="Keller J."/>
        </authorList>
    </citation>
    <scope>NUCLEOTIDE SEQUENCE [LARGE SCALE GENOMIC DNA]</scope>
    <source>
        <strain evidence="9 10">SAG 2523</strain>
    </source>
</reference>
<dbReference type="EMBL" id="JALJOV010000976">
    <property type="protein sequence ID" value="KAK9857226.1"/>
    <property type="molecule type" value="Genomic_DNA"/>
</dbReference>
<accession>A0AAW1SUP5</accession>
<evidence type="ECO:0000256" key="7">
    <source>
        <dbReference type="SAM" id="Phobius"/>
    </source>
</evidence>
<dbReference type="PROSITE" id="PS51881">
    <property type="entry name" value="OCT"/>
    <property type="match status" value="1"/>
</dbReference>
<dbReference type="Gene3D" id="3.30.300.350">
    <property type="entry name" value="GTP-binding protein OBG, C-terminal domain"/>
    <property type="match status" value="1"/>
</dbReference>
<sequence length="257" mass="28550">MTNWDYYEATARFQRVLENSGVGPALRKRGILEGDTVVIGDAFRPTHQRIRRTASTAWPQFAYDQQGAQYGQQTQPAVDWYQSAGGAYTDNYSYDTTETSAAYGSFEDEAPLWKVLGIDVLWNPAEVVCAVHLLTGKLHFGVILGWSVVGSILIWGVVSSLTGIEGPEQKSLQLYSCCCLLGYCLLPMVVFAALALLVPRGSIAYAMAVFATLWCSRLAAGLILRRLPDDQDYRDMYYLLAYPCILMYSAFAILTVY</sequence>
<evidence type="ECO:0000256" key="4">
    <source>
        <dbReference type="ARBA" id="ARBA00022989"/>
    </source>
</evidence>
<dbReference type="GO" id="GO:0005525">
    <property type="term" value="F:GTP binding"/>
    <property type="evidence" value="ECO:0007669"/>
    <property type="project" value="UniProtKB-KW"/>
</dbReference>
<keyword evidence="5" id="KW-0547">Nucleotide-binding</keyword>
<keyword evidence="4 7" id="KW-1133">Transmembrane helix</keyword>
<dbReference type="Proteomes" id="UP001485043">
    <property type="component" value="Unassembled WGS sequence"/>
</dbReference>
<protein>
    <recommendedName>
        <fullName evidence="8">OCT domain-containing protein</fullName>
    </recommendedName>
</protein>
<dbReference type="GO" id="GO:0016020">
    <property type="term" value="C:membrane"/>
    <property type="evidence" value="ECO:0007669"/>
    <property type="project" value="UniProtKB-SubCell"/>
</dbReference>
<evidence type="ECO:0000256" key="1">
    <source>
        <dbReference type="ARBA" id="ARBA00004141"/>
    </source>
</evidence>